<dbReference type="PANTHER" id="PTHR42983">
    <property type="entry name" value="DINITROGENASE IRON-MOLYBDENUM COFACTOR PROTEIN-RELATED"/>
    <property type="match status" value="1"/>
</dbReference>
<dbReference type="Pfam" id="PF02579">
    <property type="entry name" value="Nitro_FeMo-Co"/>
    <property type="match status" value="1"/>
</dbReference>
<dbReference type="AlphaFoldDB" id="A0A1T4WAZ4"/>
<dbReference type="InterPro" id="IPR003731">
    <property type="entry name" value="Di-Nase_FeMo-co_biosynth"/>
</dbReference>
<dbReference type="Proteomes" id="UP000189733">
    <property type="component" value="Unassembled WGS sequence"/>
</dbReference>
<gene>
    <name evidence="2" type="ORF">SAMN02745702_01929</name>
</gene>
<proteinExistence type="predicted"/>
<dbReference type="STRING" id="1121442.SAMN02745702_01929"/>
<sequence>MKLALPTKTVDGKAVVDSHFGHCEYFTVVCVDDATRTETSRVRVEAPEGCGCKSNVAELLAADGVTVMLAGNMGQGAVDRLAGVGIEVLRGCEGELDQIISDWLAGKVVDNAEICDHHDEDGHSCHHEHEAPGLKPLS</sequence>
<dbReference type="RefSeq" id="WP_078685220.1">
    <property type="nucleotide sequence ID" value="NZ_FUYA01000006.1"/>
</dbReference>
<reference evidence="2 3" key="1">
    <citation type="submission" date="2017-02" db="EMBL/GenBank/DDBJ databases">
        <authorList>
            <person name="Peterson S.W."/>
        </authorList>
    </citation>
    <scope>NUCLEOTIDE SEQUENCE [LARGE SCALE GENOMIC DNA]</scope>
    <source>
        <strain evidence="2 3">DSM 18034</strain>
    </source>
</reference>
<dbReference type="PANTHER" id="PTHR42983:SF1">
    <property type="entry name" value="IRON-MOLYBDENUM PROTEIN"/>
    <property type="match status" value="1"/>
</dbReference>
<keyword evidence="3" id="KW-1185">Reference proteome</keyword>
<evidence type="ECO:0000313" key="3">
    <source>
        <dbReference type="Proteomes" id="UP000189733"/>
    </source>
</evidence>
<protein>
    <submittedName>
        <fullName evidence="2">Predicted Fe-Mo cluster-binding protein, NifX family</fullName>
    </submittedName>
</protein>
<dbReference type="OrthoDB" id="280278at2"/>
<dbReference type="InterPro" id="IPR033913">
    <property type="entry name" value="MTH1175_dom"/>
</dbReference>
<dbReference type="CDD" id="cd00851">
    <property type="entry name" value="MTH1175"/>
    <property type="match status" value="1"/>
</dbReference>
<feature type="domain" description="Dinitrogenase iron-molybdenum cofactor biosynthesis" evidence="1">
    <location>
        <begin position="15"/>
        <end position="104"/>
    </location>
</feature>
<dbReference type="InterPro" id="IPR036105">
    <property type="entry name" value="DiNase_FeMo-co_biosyn_sf"/>
</dbReference>
<evidence type="ECO:0000313" key="2">
    <source>
        <dbReference type="EMBL" id="SKA74367.1"/>
    </source>
</evidence>
<evidence type="ECO:0000259" key="1">
    <source>
        <dbReference type="Pfam" id="PF02579"/>
    </source>
</evidence>
<dbReference type="Gene3D" id="3.30.420.130">
    <property type="entry name" value="Dinitrogenase iron-molybdenum cofactor biosynthesis domain"/>
    <property type="match status" value="1"/>
</dbReference>
<dbReference type="SUPFAM" id="SSF53146">
    <property type="entry name" value="Nitrogenase accessory factor-like"/>
    <property type="match status" value="1"/>
</dbReference>
<dbReference type="EMBL" id="FUYA01000006">
    <property type="protein sequence ID" value="SKA74367.1"/>
    <property type="molecule type" value="Genomic_DNA"/>
</dbReference>
<organism evidence="2 3">
    <name type="scientific">Desulfobaculum bizertense DSM 18034</name>
    <dbReference type="NCBI Taxonomy" id="1121442"/>
    <lineage>
        <taxon>Bacteria</taxon>
        <taxon>Pseudomonadati</taxon>
        <taxon>Thermodesulfobacteriota</taxon>
        <taxon>Desulfovibrionia</taxon>
        <taxon>Desulfovibrionales</taxon>
        <taxon>Desulfovibrionaceae</taxon>
        <taxon>Desulfobaculum</taxon>
    </lineage>
</organism>
<accession>A0A1T4WAZ4</accession>
<name>A0A1T4WAZ4_9BACT</name>